<comment type="caution">
    <text evidence="2">The sequence shown here is derived from an EMBL/GenBank/DDBJ whole genome shotgun (WGS) entry which is preliminary data.</text>
</comment>
<feature type="region of interest" description="Disordered" evidence="1">
    <location>
        <begin position="24"/>
        <end position="50"/>
    </location>
</feature>
<protein>
    <submittedName>
        <fullName evidence="2">Uncharacterized protein</fullName>
    </submittedName>
</protein>
<gene>
    <name evidence="2" type="ORF">EZS27_001822</name>
</gene>
<name>A0A5J4SXT1_9ZZZZ</name>
<organism evidence="2">
    <name type="scientific">termite gut metagenome</name>
    <dbReference type="NCBI Taxonomy" id="433724"/>
    <lineage>
        <taxon>unclassified sequences</taxon>
        <taxon>metagenomes</taxon>
        <taxon>organismal metagenomes</taxon>
    </lineage>
</organism>
<accession>A0A5J4SXT1</accession>
<feature type="compositionally biased region" description="Polar residues" evidence="1">
    <location>
        <begin position="40"/>
        <end position="50"/>
    </location>
</feature>
<evidence type="ECO:0000313" key="2">
    <source>
        <dbReference type="EMBL" id="KAA6350834.1"/>
    </source>
</evidence>
<proteinExistence type="predicted"/>
<dbReference type="EMBL" id="SNRY01000022">
    <property type="protein sequence ID" value="KAA6350834.1"/>
    <property type="molecule type" value="Genomic_DNA"/>
</dbReference>
<reference evidence="2" key="1">
    <citation type="submission" date="2019-03" db="EMBL/GenBank/DDBJ databases">
        <title>Single cell metagenomics reveals metabolic interactions within the superorganism composed of flagellate Streblomastix strix and complex community of Bacteroidetes bacteria on its surface.</title>
        <authorList>
            <person name="Treitli S.C."/>
            <person name="Kolisko M."/>
            <person name="Husnik F."/>
            <person name="Keeling P."/>
            <person name="Hampl V."/>
        </authorList>
    </citation>
    <scope>NUCLEOTIDE SEQUENCE</scope>
    <source>
        <strain evidence="2">STM</strain>
    </source>
</reference>
<dbReference type="AlphaFoldDB" id="A0A5J4SXT1"/>
<sequence length="50" mass="5626">MHKLFDCSTDNVSLHLKNIFKENEPDENSVTEDFPVTASDGKTTKQSITI</sequence>
<evidence type="ECO:0000256" key="1">
    <source>
        <dbReference type="SAM" id="MobiDB-lite"/>
    </source>
</evidence>